<keyword evidence="2" id="KW-1185">Reference proteome</keyword>
<reference evidence="2" key="1">
    <citation type="journal article" date="2008" name="Nat. Genet.">
        <title>The Pristionchus pacificus genome provides a unique perspective on nematode lifestyle and parasitism.</title>
        <authorList>
            <person name="Dieterich C."/>
            <person name="Clifton S.W."/>
            <person name="Schuster L.N."/>
            <person name="Chinwalla A."/>
            <person name="Delehaunty K."/>
            <person name="Dinkelacker I."/>
            <person name="Fulton L."/>
            <person name="Fulton R."/>
            <person name="Godfrey J."/>
            <person name="Minx P."/>
            <person name="Mitreva M."/>
            <person name="Roeseler W."/>
            <person name="Tian H."/>
            <person name="Witte H."/>
            <person name="Yang S.P."/>
            <person name="Wilson R.K."/>
            <person name="Sommer R.J."/>
        </authorList>
    </citation>
    <scope>NUCLEOTIDE SEQUENCE [LARGE SCALE GENOMIC DNA]</scope>
    <source>
        <strain evidence="2">PS312</strain>
    </source>
</reference>
<reference evidence="1" key="2">
    <citation type="submission" date="2022-06" db="UniProtKB">
        <authorList>
            <consortium name="EnsemblMetazoa"/>
        </authorList>
    </citation>
    <scope>IDENTIFICATION</scope>
    <source>
        <strain evidence="1">PS312</strain>
    </source>
</reference>
<accession>A0A2A6BPS2</accession>
<sequence>MVIHNKYTQVKAHNQPGKMIGSLSEEDVNRLDRFITTPLHDFSKELLQEWIPPATRHSFRKELEDDQRVILSQKQTIVDLEQKNRRIMLKLNADRQQSQMKEVSTHSKEAVNIFNRIVVALASVQEEAHPLAARISLRKELDDNQKALASQKQTIDDKEKKIRQMLELITRDAGCTLSTSQPFYMQIPKPNQINVNHFEPETFLTKIFRLKRICDLLRPSDQWFIHRGKLSILKTASVDLFYPSEVEGMLNLEINGDSLKVYAQNELDHVYILDRQTAYLWKVEPETCAITKFSLQEPEPSTQTRLFNIAGVFEDKLLLTAAVPAHASQLFAVRIPEQERKEDCMEMIVETASSLLQRLSADDTDELSGKAELRRELAEAKETIASLKGAITAMENDMRRAGMHITPQPVDSNLAHADIRTELADSKRAIISMKESVDALAKTFEEKQDRILGQVRPGF</sequence>
<protein>
    <submittedName>
        <fullName evidence="1">Uncharacterized protein</fullName>
    </submittedName>
</protein>
<accession>A0A8R1UF24</accession>
<gene>
    <name evidence="1" type="primary">WBGene00114344</name>
</gene>
<dbReference type="EnsemblMetazoa" id="PPA24790.1">
    <property type="protein sequence ID" value="PPA24790.1"/>
    <property type="gene ID" value="WBGene00114344"/>
</dbReference>
<name>A0A2A6BPS2_PRIPA</name>
<dbReference type="AlphaFoldDB" id="A0A2A6BPS2"/>
<evidence type="ECO:0000313" key="2">
    <source>
        <dbReference type="Proteomes" id="UP000005239"/>
    </source>
</evidence>
<proteinExistence type="predicted"/>
<dbReference type="Proteomes" id="UP000005239">
    <property type="component" value="Unassembled WGS sequence"/>
</dbReference>
<evidence type="ECO:0000313" key="1">
    <source>
        <dbReference type="EnsemblMetazoa" id="PPA24790.1"/>
    </source>
</evidence>
<organism evidence="1 2">
    <name type="scientific">Pristionchus pacificus</name>
    <name type="common">Parasitic nematode worm</name>
    <dbReference type="NCBI Taxonomy" id="54126"/>
    <lineage>
        <taxon>Eukaryota</taxon>
        <taxon>Metazoa</taxon>
        <taxon>Ecdysozoa</taxon>
        <taxon>Nematoda</taxon>
        <taxon>Chromadorea</taxon>
        <taxon>Rhabditida</taxon>
        <taxon>Rhabditina</taxon>
        <taxon>Diplogasteromorpha</taxon>
        <taxon>Diplogasteroidea</taxon>
        <taxon>Neodiplogasteridae</taxon>
        <taxon>Pristionchus</taxon>
    </lineage>
</organism>